<dbReference type="InterPro" id="IPR036465">
    <property type="entry name" value="vWFA_dom_sf"/>
</dbReference>
<keyword evidence="3" id="KW-1185">Reference proteome</keyword>
<dbReference type="EMBL" id="CP060138">
    <property type="protein sequence ID" value="QQV75092.1"/>
    <property type="molecule type" value="Genomic_DNA"/>
</dbReference>
<dbReference type="Gene3D" id="3.40.50.410">
    <property type="entry name" value="von Willebrand factor, type A domain"/>
    <property type="match status" value="1"/>
</dbReference>
<dbReference type="PANTHER" id="PTHR45737">
    <property type="entry name" value="VON WILLEBRAND FACTOR A DOMAIN-CONTAINING PROTEIN 5A"/>
    <property type="match status" value="1"/>
</dbReference>
<organism evidence="2 3">
    <name type="scientific">Rickettsia tillamookensis</name>
    <dbReference type="NCBI Taxonomy" id="2761623"/>
    <lineage>
        <taxon>Bacteria</taxon>
        <taxon>Pseudomonadati</taxon>
        <taxon>Pseudomonadota</taxon>
        <taxon>Alphaproteobacteria</taxon>
        <taxon>Rickettsiales</taxon>
        <taxon>Rickettsiaceae</taxon>
        <taxon>Rickettsieae</taxon>
        <taxon>Rickettsia</taxon>
        <taxon>spotted fever group</taxon>
    </lineage>
</organism>
<feature type="domain" description="VWFA" evidence="1">
    <location>
        <begin position="168"/>
        <end position="344"/>
    </location>
</feature>
<dbReference type="PROSITE" id="PS50234">
    <property type="entry name" value="VWFA"/>
    <property type="match status" value="1"/>
</dbReference>
<protein>
    <recommendedName>
        <fullName evidence="1">VWFA domain-containing protein</fullName>
    </recommendedName>
</protein>
<dbReference type="RefSeq" id="WP_246438076.1">
    <property type="nucleotide sequence ID" value="NZ_CP060138.2"/>
</dbReference>
<dbReference type="Proteomes" id="UP000595296">
    <property type="component" value="Chromosome"/>
</dbReference>
<dbReference type="SMART" id="SM00327">
    <property type="entry name" value="VWA"/>
    <property type="match status" value="1"/>
</dbReference>
<dbReference type="InterPro" id="IPR002035">
    <property type="entry name" value="VWF_A"/>
</dbReference>
<evidence type="ECO:0000313" key="2">
    <source>
        <dbReference type="EMBL" id="QQV75092.1"/>
    </source>
</evidence>
<accession>A0A9E6MHD5</accession>
<evidence type="ECO:0000313" key="3">
    <source>
        <dbReference type="Proteomes" id="UP000595296"/>
    </source>
</evidence>
<dbReference type="Pfam" id="PF00092">
    <property type="entry name" value="VWA"/>
    <property type="match status" value="1"/>
</dbReference>
<dbReference type="PANTHER" id="PTHR45737:SF5">
    <property type="entry name" value="POLY [ADP-RIBOSE] POLYMERASE-RELATED"/>
    <property type="match status" value="1"/>
</dbReference>
<reference evidence="2 3" key="1">
    <citation type="journal article" date="2021" name="Int. J. Syst. Evol. Microbiol.">
        <title>Characterization of a novel transitional group Rickettsia species (Rickettsia tillamookensis sp. nov.) from the western black-legged tick, Ixodes pacificus.</title>
        <authorList>
            <person name="Gauthier D.T."/>
            <person name="Karpathy S.E."/>
            <person name="Grizzard S.L."/>
            <person name="Batra D."/>
            <person name="Rowe L.A."/>
            <person name="Paddock C.D."/>
        </authorList>
    </citation>
    <scope>NUCLEOTIDE SEQUENCE [LARGE SCALE GENOMIC DNA]</scope>
    <source>
        <strain evidence="2 3">Tillamook 23</strain>
    </source>
</reference>
<proteinExistence type="predicted"/>
<gene>
    <name evidence="2" type="ORF">H6P87_00637</name>
</gene>
<sequence>MSKILETIRLEAEFNKELLTAEIQLSCGNPIKHKMDESKLETLQAVISDENKLSKILTGEATPATDYTYPPTEFSKLISQIISHKENNSLTFTLNNGAAMQAVQAYKIDGKPPIIASNLDGRFILDKQYLLKYLFPIFNGFVWQENGKFPIMFSSKDPEYLNTNNNHEITLLIDISGSMKYTFSDYKSNIQKILAKLVEIPNWKINIVSFNDQSSMESFSDKENSLEDIKKYVENLNADGYTRLYGTVKDALELLKEKIDIHSTIIVFTDGKNEGTDCNTTQQEVIDSAISVIQNPQFNMYAVGFGENYNKEFFEEIAMRGGFTHISLRDPSGMKQLEQYIDNIEQKVVIWKILGEQLNLITRVQEGDVFIGDKVDTDKEITFSKDGQQFTIGVEEFDANIAGVVRSCYDEVA</sequence>
<dbReference type="SUPFAM" id="SSF53300">
    <property type="entry name" value="vWA-like"/>
    <property type="match status" value="1"/>
</dbReference>
<name>A0A9E6MHD5_9RICK</name>
<evidence type="ECO:0000259" key="1">
    <source>
        <dbReference type="PROSITE" id="PS50234"/>
    </source>
</evidence>